<dbReference type="Pfam" id="PF06486">
    <property type="entry name" value="DUF1093"/>
    <property type="match status" value="1"/>
</dbReference>
<dbReference type="AlphaFoldDB" id="A0A084ADI2"/>
<dbReference type="NCBIfam" id="TIGR01655">
    <property type="entry name" value="yxeA_fam"/>
    <property type="match status" value="1"/>
</dbReference>
<gene>
    <name evidence="1" type="ORF">U725_00494</name>
</gene>
<sequence>MKKILAGLIAFLLITGATTYSWYKISYGSTSCYVQINNDGKKTIEKVHENNVWHGFSYKEKVHEKSGKEKVLEFTSTHNLRKQAYLKLTYNKGKGVTNWEEIKKSEVPKKALDNF</sequence>
<name>A0A084ADI2_LACLC</name>
<evidence type="ECO:0000313" key="2">
    <source>
        <dbReference type="Proteomes" id="UP000028401"/>
    </source>
</evidence>
<dbReference type="Proteomes" id="UP000028401">
    <property type="component" value="Unassembled WGS sequence"/>
</dbReference>
<dbReference type="PANTHER" id="PTHR36433:SF2">
    <property type="entry name" value="YXEA FAMILY PROTEIN"/>
    <property type="match status" value="1"/>
</dbReference>
<reference evidence="1 2" key="1">
    <citation type="submission" date="2014-06" db="EMBL/GenBank/DDBJ databases">
        <title>Draft genome sequence of the putrescine producing strain Lactococcus lactis subsp cremoris GE214.</title>
        <authorList>
            <person name="Ladero V."/>
            <person name="Linares D.M."/>
            <person name="del Rio B."/>
            <person name="Mayo B."/>
            <person name="Martin M.C."/>
            <person name="Fernandez M."/>
            <person name="Alvarez M.A."/>
        </authorList>
    </citation>
    <scope>NUCLEOTIDE SEQUENCE [LARGE SCALE GENOMIC DNA]</scope>
    <source>
        <strain evidence="1 2">GE214</strain>
    </source>
</reference>
<evidence type="ECO:0008006" key="3">
    <source>
        <dbReference type="Google" id="ProtNLM"/>
    </source>
</evidence>
<dbReference type="RefSeq" id="WP_042747778.1">
    <property type="nucleotide sequence ID" value="NZ_AZSI01000009.1"/>
</dbReference>
<dbReference type="Gene3D" id="2.40.50.480">
    <property type="match status" value="1"/>
</dbReference>
<dbReference type="PANTHER" id="PTHR36433">
    <property type="entry name" value="HYPOTHETICAL CYTOSOLIC PROTEIN"/>
    <property type="match status" value="1"/>
</dbReference>
<dbReference type="EMBL" id="AZSI01000009">
    <property type="protein sequence ID" value="KEY63361.1"/>
    <property type="molecule type" value="Genomic_DNA"/>
</dbReference>
<proteinExistence type="predicted"/>
<comment type="caution">
    <text evidence="1">The sequence shown here is derived from an EMBL/GenBank/DDBJ whole genome shotgun (WGS) entry which is preliminary data.</text>
</comment>
<evidence type="ECO:0000313" key="1">
    <source>
        <dbReference type="EMBL" id="KEY63361.1"/>
    </source>
</evidence>
<dbReference type="PATRIC" id="fig|1415168.3.peg.522"/>
<dbReference type="InterPro" id="IPR036166">
    <property type="entry name" value="YxeA-like_sf"/>
</dbReference>
<organism evidence="1 2">
    <name type="scientific">Lactococcus cremoris subsp. cremoris GE214</name>
    <dbReference type="NCBI Taxonomy" id="1415168"/>
    <lineage>
        <taxon>Bacteria</taxon>
        <taxon>Bacillati</taxon>
        <taxon>Bacillota</taxon>
        <taxon>Bacilli</taxon>
        <taxon>Lactobacillales</taxon>
        <taxon>Streptococcaceae</taxon>
        <taxon>Lactococcus</taxon>
        <taxon>Lactococcus cremoris subsp. cremoris</taxon>
    </lineage>
</organism>
<accession>A0A084ADI2</accession>
<dbReference type="InterPro" id="IPR006542">
    <property type="entry name" value="DUF1093"/>
</dbReference>
<dbReference type="SUPFAM" id="SSF159121">
    <property type="entry name" value="BC4932-like"/>
    <property type="match status" value="1"/>
</dbReference>
<protein>
    <recommendedName>
        <fullName evidence="3">YxeA family protein</fullName>
    </recommendedName>
</protein>